<keyword evidence="1" id="KW-1133">Transmembrane helix</keyword>
<dbReference type="InParanoid" id="A0A3Q7I3J4"/>
<dbReference type="PANTHER" id="PTHR48450">
    <property type="entry name" value="DUF1985 DOMAIN-CONTAINING PROTEIN"/>
    <property type="match status" value="1"/>
</dbReference>
<evidence type="ECO:0000256" key="1">
    <source>
        <dbReference type="SAM" id="Phobius"/>
    </source>
</evidence>
<dbReference type="Pfam" id="PF09331">
    <property type="entry name" value="DUF1985"/>
    <property type="match status" value="1"/>
</dbReference>
<evidence type="ECO:0000259" key="2">
    <source>
        <dbReference type="Pfam" id="PF09331"/>
    </source>
</evidence>
<keyword evidence="1" id="KW-0472">Membrane</keyword>
<reference evidence="3" key="2">
    <citation type="submission" date="2019-01" db="UniProtKB">
        <authorList>
            <consortium name="EnsemblPlants"/>
        </authorList>
    </citation>
    <scope>IDENTIFICATION</scope>
    <source>
        <strain evidence="3">cv. Heinz 1706</strain>
    </source>
</reference>
<dbReference type="AlphaFoldDB" id="A0A3Q7I3J4"/>
<feature type="transmembrane region" description="Helical" evidence="1">
    <location>
        <begin position="219"/>
        <end position="240"/>
    </location>
</feature>
<evidence type="ECO:0000313" key="4">
    <source>
        <dbReference type="Proteomes" id="UP000004994"/>
    </source>
</evidence>
<accession>A0A3Q7I3J4</accession>
<feature type="domain" description="DUF1985" evidence="2">
    <location>
        <begin position="22"/>
        <end position="102"/>
    </location>
</feature>
<proteinExistence type="predicted"/>
<dbReference type="EnsemblPlants" id="Solyc07g021760.2.1">
    <property type="protein sequence ID" value="Solyc07g021760.2.1"/>
    <property type="gene ID" value="Solyc07g021760.2"/>
</dbReference>
<keyword evidence="4" id="KW-1185">Reference proteome</keyword>
<keyword evidence="1" id="KW-0812">Transmembrane</keyword>
<dbReference type="PaxDb" id="4081-Solyc07g021760.1.1"/>
<dbReference type="Proteomes" id="UP000004994">
    <property type="component" value="Chromosome 7"/>
</dbReference>
<protein>
    <recommendedName>
        <fullName evidence="2">DUF1985 domain-containing protein</fullName>
    </recommendedName>
</protein>
<organism evidence="3">
    <name type="scientific">Solanum lycopersicum</name>
    <name type="common">Tomato</name>
    <name type="synonym">Lycopersicon esculentum</name>
    <dbReference type="NCBI Taxonomy" id="4081"/>
    <lineage>
        <taxon>Eukaryota</taxon>
        <taxon>Viridiplantae</taxon>
        <taxon>Streptophyta</taxon>
        <taxon>Embryophyta</taxon>
        <taxon>Tracheophyta</taxon>
        <taxon>Spermatophyta</taxon>
        <taxon>Magnoliopsida</taxon>
        <taxon>eudicotyledons</taxon>
        <taxon>Gunneridae</taxon>
        <taxon>Pentapetalae</taxon>
        <taxon>asterids</taxon>
        <taxon>lamiids</taxon>
        <taxon>Solanales</taxon>
        <taxon>Solanaceae</taxon>
        <taxon>Solanoideae</taxon>
        <taxon>Solaneae</taxon>
        <taxon>Solanum</taxon>
        <taxon>Solanum subgen. Lycopersicon</taxon>
    </lineage>
</organism>
<sequence length="246" mass="28483">MCWCCRGFQVYTEQPNPLIVQNFGGNEIIRRLDLIDTFNDKVWIDNNDDVIKIAILYFIHMFVYSGKKRSLRIPRIHFDLIESDRYMHYPWGRKAFEWLLQSINKDNKNNDIAGQGSQSFTSSILSKNQNQGLIDDENTKCDESSNDGSKKVFQSIIMHIQTTSNNNSNMRKHASMESQNKISLVHIPLPTHRIRRPGPFNPFSYLTLFDSSAGKYIRYIYNFYVLSQNCIIAIMLYSMGIGGTLS</sequence>
<reference evidence="3" key="1">
    <citation type="journal article" date="2012" name="Nature">
        <title>The tomato genome sequence provides insights into fleshy fruit evolution.</title>
        <authorList>
            <consortium name="Tomato Genome Consortium"/>
        </authorList>
    </citation>
    <scope>NUCLEOTIDE SEQUENCE [LARGE SCALE GENOMIC DNA]</scope>
    <source>
        <strain evidence="3">cv. Heinz 1706</strain>
    </source>
</reference>
<name>A0A3Q7I3J4_SOLLC</name>
<dbReference type="InterPro" id="IPR015410">
    <property type="entry name" value="DUF1985"/>
</dbReference>
<evidence type="ECO:0000313" key="3">
    <source>
        <dbReference type="EnsemblPlants" id="Solyc07g021760.2.1"/>
    </source>
</evidence>
<dbReference type="PANTHER" id="PTHR48450:SF1">
    <property type="entry name" value="DUF1985 DOMAIN-CONTAINING PROTEIN"/>
    <property type="match status" value="1"/>
</dbReference>
<dbReference type="Gramene" id="Solyc07g021760.2.1">
    <property type="protein sequence ID" value="Solyc07g021760.2.1"/>
    <property type="gene ID" value="Solyc07g021760.2"/>
</dbReference>